<dbReference type="Gene3D" id="3.30.360.10">
    <property type="entry name" value="Dihydrodipicolinate Reductase, domain 2"/>
    <property type="match status" value="1"/>
</dbReference>
<keyword evidence="9" id="KW-0808">Transferase</keyword>
<dbReference type="HAMAP" id="MF_01106">
    <property type="entry name" value="ArgJ"/>
    <property type="match status" value="1"/>
</dbReference>
<evidence type="ECO:0000256" key="9">
    <source>
        <dbReference type="HAMAP-Rule" id="MF_01106"/>
    </source>
</evidence>
<name>A0A8B4H8D7_9CORY</name>
<keyword evidence="9" id="KW-0511">Multifunctional enzyme</keyword>
<keyword evidence="4 8" id="KW-0028">Amino-acid biosynthesis</keyword>
<evidence type="ECO:0000256" key="1">
    <source>
        <dbReference type="ARBA" id="ARBA00004862"/>
    </source>
</evidence>
<evidence type="ECO:0000256" key="6">
    <source>
        <dbReference type="ARBA" id="ARBA00023002"/>
    </source>
</evidence>
<feature type="active site" description="Nucleophile" evidence="9">
    <location>
        <position position="517"/>
    </location>
</feature>
<comment type="catalytic activity">
    <reaction evidence="9">
        <text>L-glutamate + acetyl-CoA = N-acetyl-L-glutamate + CoA + H(+)</text>
        <dbReference type="Rhea" id="RHEA:24292"/>
        <dbReference type="ChEBI" id="CHEBI:15378"/>
        <dbReference type="ChEBI" id="CHEBI:29985"/>
        <dbReference type="ChEBI" id="CHEBI:44337"/>
        <dbReference type="ChEBI" id="CHEBI:57287"/>
        <dbReference type="ChEBI" id="CHEBI:57288"/>
        <dbReference type="EC" id="2.3.1.1"/>
    </reaction>
</comment>
<dbReference type="GO" id="GO:0005737">
    <property type="term" value="C:cytoplasm"/>
    <property type="evidence" value="ECO:0007669"/>
    <property type="project" value="UniProtKB-SubCell"/>
</dbReference>
<dbReference type="InterPro" id="IPR002813">
    <property type="entry name" value="Arg_biosynth_ArgJ"/>
</dbReference>
<dbReference type="InterPro" id="IPR000534">
    <property type="entry name" value="Semialdehyde_DH_NAD-bd"/>
</dbReference>
<dbReference type="CDD" id="cd24148">
    <property type="entry name" value="AGPR_1_actinobacAGPR_like"/>
    <property type="match status" value="1"/>
</dbReference>
<dbReference type="SUPFAM" id="SSF56266">
    <property type="entry name" value="DmpA/ArgJ-like"/>
    <property type="match status" value="1"/>
</dbReference>
<feature type="chain" id="PRO_5033184021" description="Arginine biosynthesis bifunctional protein ArgJ alpha chain" evidence="9">
    <location>
        <begin position="1"/>
        <end position="516"/>
    </location>
</feature>
<dbReference type="InterPro" id="IPR000706">
    <property type="entry name" value="AGPR_type-1"/>
</dbReference>
<dbReference type="InterPro" id="IPR050085">
    <property type="entry name" value="AGPR"/>
</dbReference>
<dbReference type="GO" id="GO:0070401">
    <property type="term" value="F:NADP+ binding"/>
    <property type="evidence" value="ECO:0007669"/>
    <property type="project" value="InterPro"/>
</dbReference>
<dbReference type="SUPFAM" id="SSF51735">
    <property type="entry name" value="NAD(P)-binding Rossmann-fold domains"/>
    <property type="match status" value="1"/>
</dbReference>
<evidence type="ECO:0000256" key="2">
    <source>
        <dbReference type="ARBA" id="ARBA00011475"/>
    </source>
</evidence>
<dbReference type="GO" id="GO:0004042">
    <property type="term" value="F:L-glutamate N-acetyltransferase activity"/>
    <property type="evidence" value="ECO:0007669"/>
    <property type="project" value="UniProtKB-UniRule"/>
</dbReference>
<feature type="site" description="Involved in the stabilization of negative charge on the oxyanion by the formation of the oxyanion hole" evidence="9">
    <location>
        <position position="447"/>
    </location>
</feature>
<evidence type="ECO:0000313" key="12">
    <source>
        <dbReference type="EMBL" id="SPW29455.1"/>
    </source>
</evidence>
<dbReference type="Proteomes" id="UP000249886">
    <property type="component" value="Unassembled WGS sequence"/>
</dbReference>
<dbReference type="GO" id="GO:0006526">
    <property type="term" value="P:L-arginine biosynthetic process"/>
    <property type="evidence" value="ECO:0007669"/>
    <property type="project" value="UniProtKB-UniRule"/>
</dbReference>
<organism evidence="12 13">
    <name type="scientific">Corynebacterium matruchotii</name>
    <dbReference type="NCBI Taxonomy" id="43768"/>
    <lineage>
        <taxon>Bacteria</taxon>
        <taxon>Bacillati</taxon>
        <taxon>Actinomycetota</taxon>
        <taxon>Actinomycetes</taxon>
        <taxon>Mycobacteriales</taxon>
        <taxon>Corynebacteriaceae</taxon>
        <taxon>Corynebacterium</taxon>
    </lineage>
</organism>
<proteinExistence type="inferred from homology"/>
<feature type="binding site" evidence="9">
    <location>
        <position position="517"/>
    </location>
    <ligand>
        <name>substrate</name>
    </ligand>
</feature>
<evidence type="ECO:0000256" key="3">
    <source>
        <dbReference type="ARBA" id="ARBA00022571"/>
    </source>
</evidence>
<dbReference type="Gene3D" id="3.60.70.12">
    <property type="entry name" value="L-amino peptidase D-ALA esterase/amidase"/>
    <property type="match status" value="1"/>
</dbReference>
<feature type="binding site" evidence="9">
    <location>
        <position position="483"/>
    </location>
    <ligand>
        <name>substrate</name>
    </ligand>
</feature>
<comment type="function">
    <text evidence="8">Catalyzes the NADPH-dependent reduction of N-acetyl-5-glutamyl phosphate to yield N-acetyl-L-glutamate 5-semialdehyde.</text>
</comment>
<comment type="similarity">
    <text evidence="9">Belongs to the ArgJ family.</text>
</comment>
<dbReference type="InterPro" id="IPR016117">
    <property type="entry name" value="ArgJ-like_dom_sf"/>
</dbReference>
<feature type="binding site" evidence="9">
    <location>
        <position position="597"/>
    </location>
    <ligand>
        <name>substrate</name>
    </ligand>
</feature>
<dbReference type="EC" id="2.3.1.35" evidence="9"/>
<reference evidence="12 13" key="1">
    <citation type="submission" date="2018-06" db="EMBL/GenBank/DDBJ databases">
        <authorList>
            <consortium name="Pathogen Informatics"/>
            <person name="Doyle S."/>
        </authorList>
    </citation>
    <scope>NUCLEOTIDE SEQUENCE [LARGE SCALE GENOMIC DNA]</scope>
    <source>
        <strain evidence="12 13">NCTC10254</strain>
    </source>
</reference>
<dbReference type="EMBL" id="UARK01000012">
    <property type="protein sequence ID" value="SPW29455.1"/>
    <property type="molecule type" value="Genomic_DNA"/>
</dbReference>
<dbReference type="PANTHER" id="PTHR32338:SF10">
    <property type="entry name" value="N-ACETYL-GAMMA-GLUTAMYL-PHOSPHATE REDUCTASE, CHLOROPLASTIC-RELATED"/>
    <property type="match status" value="1"/>
</dbReference>
<evidence type="ECO:0000256" key="7">
    <source>
        <dbReference type="ARBA" id="ARBA00050557"/>
    </source>
</evidence>
<comment type="pathway">
    <text evidence="9">Amino-acid biosynthesis; L-arginine biosynthesis; L-ornithine and N-acetyl-L-glutamate from L-glutamate and N(2)-acetyl-L-ornithine (cyclic): step 1/1.</text>
</comment>
<dbReference type="GO" id="GO:0051287">
    <property type="term" value="F:NAD binding"/>
    <property type="evidence" value="ECO:0007669"/>
    <property type="project" value="InterPro"/>
</dbReference>
<comment type="pathway">
    <text evidence="1 8">Amino-acid biosynthesis; L-arginine biosynthesis; N(2)-acetyl-L-ornithine from L-glutamate: step 3/4.</text>
</comment>
<feature type="chain" id="PRO_5033184020" description="Arginine biosynthesis bifunctional protein ArgJ beta chain" evidence="9">
    <location>
        <begin position="517"/>
        <end position="598"/>
    </location>
</feature>
<dbReference type="AlphaFoldDB" id="A0A8B4H8D7"/>
<keyword evidence="3 8" id="KW-0055">Arginine biosynthesis</keyword>
<comment type="caution">
    <text evidence="12">The sequence shown here is derived from an EMBL/GenBank/DDBJ whole genome shotgun (WGS) entry which is preliminary data.</text>
</comment>
<feature type="site" description="Cleavage; by autolysis" evidence="9">
    <location>
        <begin position="516"/>
        <end position="517"/>
    </location>
</feature>
<comment type="subunit">
    <text evidence="2 9">Heterotetramer of two alpha and two beta chains.</text>
</comment>
<dbReference type="NCBIfam" id="TIGR01850">
    <property type="entry name" value="argC"/>
    <property type="match status" value="1"/>
</dbReference>
<dbReference type="Pfam" id="PF01960">
    <property type="entry name" value="ArgJ"/>
    <property type="match status" value="1"/>
</dbReference>
<evidence type="ECO:0000256" key="10">
    <source>
        <dbReference type="PROSITE-ProRule" id="PRU10010"/>
    </source>
</evidence>
<evidence type="ECO:0000256" key="5">
    <source>
        <dbReference type="ARBA" id="ARBA00022857"/>
    </source>
</evidence>
<comment type="catalytic activity">
    <reaction evidence="9">
        <text>N(2)-acetyl-L-ornithine + L-glutamate = N-acetyl-L-glutamate + L-ornithine</text>
        <dbReference type="Rhea" id="RHEA:15349"/>
        <dbReference type="ChEBI" id="CHEBI:29985"/>
        <dbReference type="ChEBI" id="CHEBI:44337"/>
        <dbReference type="ChEBI" id="CHEBI:46911"/>
        <dbReference type="ChEBI" id="CHEBI:57805"/>
        <dbReference type="EC" id="2.3.1.35"/>
    </reaction>
</comment>
<dbReference type="PROSITE" id="PS01224">
    <property type="entry name" value="ARGC"/>
    <property type="match status" value="1"/>
</dbReference>
<evidence type="ECO:0000313" key="13">
    <source>
        <dbReference type="Proteomes" id="UP000249886"/>
    </source>
</evidence>
<comment type="caution">
    <text evidence="9">Lacks conserved residue(s) required for the propagation of feature annotation.</text>
</comment>
<evidence type="ECO:0000259" key="11">
    <source>
        <dbReference type="SMART" id="SM00859"/>
    </source>
</evidence>
<dbReference type="Pfam" id="PF01118">
    <property type="entry name" value="Semialdhyde_dh"/>
    <property type="match status" value="1"/>
</dbReference>
<gene>
    <name evidence="12" type="primary">ArgC</name>
    <name evidence="8" type="synonym">argC</name>
    <name evidence="9" type="synonym">argJ</name>
    <name evidence="12" type="ORF">NCTC10254_01645</name>
</gene>
<dbReference type="UniPathway" id="UPA00068">
    <property type="reaction ID" value="UER00106"/>
</dbReference>
<dbReference type="SUPFAM" id="SSF55347">
    <property type="entry name" value="Glyceraldehyde-3-phosphate dehydrogenase-like, C-terminal domain"/>
    <property type="match status" value="1"/>
</dbReference>
<comment type="pathway">
    <text evidence="9">Amino-acid biosynthesis; L-arginine biosynthesis; N(2)-acetyl-L-ornithine from L-glutamate: step 1/4.</text>
</comment>
<dbReference type="GO" id="GO:0004358">
    <property type="term" value="F:L-glutamate N-acetyltransferase activity, acting on acetyl-L-ornithine as donor"/>
    <property type="evidence" value="ECO:0007669"/>
    <property type="project" value="UniProtKB-UniRule"/>
</dbReference>
<protein>
    <recommendedName>
        <fullName evidence="9">Arginine biosynthesis bifunctional protein ArgJ</fullName>
    </recommendedName>
    <domain>
        <recommendedName>
            <fullName evidence="9">Glutamate N-acetyltransferase</fullName>
            <ecNumber evidence="9">2.3.1.35</ecNumber>
        </recommendedName>
        <alternativeName>
            <fullName evidence="9">Ornithine acetyltransferase</fullName>
            <shortName evidence="9">OATase</shortName>
        </alternativeName>
        <alternativeName>
            <fullName evidence="9">Ornithine transacetylase</fullName>
        </alternativeName>
    </domain>
    <domain>
        <recommendedName>
            <fullName evidence="9">Amino-acid acetyltransferase</fullName>
            <ecNumber evidence="9">2.3.1.1</ecNumber>
        </recommendedName>
        <alternativeName>
            <fullName evidence="9">N-acetylglutamate synthase</fullName>
            <shortName evidence="9">AGSase</shortName>
        </alternativeName>
    </domain>
    <component>
        <recommendedName>
            <fullName evidence="9">Arginine biosynthesis bifunctional protein ArgJ alpha chain</fullName>
        </recommendedName>
    </component>
    <component>
        <recommendedName>
            <fullName evidence="9">Arginine biosynthesis bifunctional protein ArgJ beta chain</fullName>
        </recommendedName>
    </component>
</protein>
<dbReference type="HAMAP" id="MF_00150">
    <property type="entry name" value="ArgC_type1"/>
    <property type="match status" value="1"/>
</dbReference>
<dbReference type="InterPro" id="IPR036291">
    <property type="entry name" value="NAD(P)-bd_dom_sf"/>
</dbReference>
<dbReference type="PANTHER" id="PTHR32338">
    <property type="entry name" value="N-ACETYL-GAMMA-GLUTAMYL-PHOSPHATE REDUCTASE, CHLOROPLASTIC-RELATED-RELATED"/>
    <property type="match status" value="1"/>
</dbReference>
<feature type="domain" description="Semialdehyde dehydrogenase NAD-binding" evidence="11">
    <location>
        <begin position="4"/>
        <end position="136"/>
    </location>
</feature>
<dbReference type="GO" id="GO:0003942">
    <property type="term" value="F:N-acetyl-gamma-glutamyl-phosphate reductase activity"/>
    <property type="evidence" value="ECO:0007669"/>
    <property type="project" value="UniProtKB-UniRule"/>
</dbReference>
<evidence type="ECO:0000256" key="4">
    <source>
        <dbReference type="ARBA" id="ARBA00022605"/>
    </source>
</evidence>
<dbReference type="CDD" id="cd23934">
    <property type="entry name" value="AGPR_1_C"/>
    <property type="match status" value="1"/>
</dbReference>
<keyword evidence="6 8" id="KW-0560">Oxidoreductase</keyword>
<dbReference type="InterPro" id="IPR058924">
    <property type="entry name" value="AGPR_dimerisation_dom"/>
</dbReference>
<feature type="site" description="Involved in the stabilization of negative charge on the oxyanion by the formation of the oxyanion hole" evidence="9">
    <location>
        <position position="448"/>
    </location>
</feature>
<comment type="subcellular location">
    <subcellularLocation>
        <location evidence="8">Cytoplasm</location>
    </subcellularLocation>
</comment>
<keyword evidence="9" id="KW-0012">Acyltransferase</keyword>
<dbReference type="Gene3D" id="3.40.50.720">
    <property type="entry name" value="NAD(P)-binding Rossmann-like Domain"/>
    <property type="match status" value="1"/>
</dbReference>
<dbReference type="Pfam" id="PF22698">
    <property type="entry name" value="Semialdhyde_dhC_1"/>
    <property type="match status" value="1"/>
</dbReference>
<comment type="function">
    <text evidence="9">Catalyzes two activities which are involved in the cyclic version of arginine biosynthesis: the synthesis of N-acetylglutamate from glutamate and acetyl-CoA as the acetyl donor, and of ornithine by transacetylation between N(2)-acetylornithine and glutamate.</text>
</comment>
<feature type="active site" evidence="8 10">
    <location>
        <position position="146"/>
    </location>
</feature>
<dbReference type="EC" id="2.3.1.1" evidence="9"/>
<keyword evidence="9" id="KW-0068">Autocatalytic cleavage</keyword>
<sequence>MTINVAVAGASGYAGSEILRLISAHPDVEIGALTGATTAGQSVAELMPHLVSLADRTIEPTTTDILAGHDVVFLGLPHGHSAEIARNLGDDVLVIDCAADFRLTDSHDWEKFYGGEHAGSWPYGLPELPGQRSKLRGANRIAVPGCFPTGATLAMLPAVVHDLVHPDLQFVSITGTSGAGKKASVGLLGSEVMGNLRAYNTAGKHRHNPEIRQNLGAYSTVPVTVSFTPVLAPLSRGILTTATAPLVAGVTAEQAYATYAEFYADEQFVSVLPGDQQPQTKSVVGANMCQLQVEVDEAAGRLVVVSAIDNLVKGTAGAAVQCMNIALGLDEAAGLTVNGGGTMIPGFVAAAVTAGIKPSGKPDMALVVNTGPEFVAAGVFTRNRVVASPVKLTRKAVADGRLVAVVYNSGNANACNGAQGDADAAAVVRRVADAIGCEAADVAACSTGLIGEQLPLDLMLDAVDPLVAGLGDHADAAAEAIMTTDTVRKTTLVTHAGGWSLAGMGKGVGMMAPSLATMLVCLTTDASITPDMADAALRQATAVTFDRLDIDGSTSTNDTVLLLASGASGITPTQQELDEAVREACADLAQQMQADAEA</sequence>
<comment type="catalytic activity">
    <reaction evidence="7 8">
        <text>N-acetyl-L-glutamate 5-semialdehyde + phosphate + NADP(+) = N-acetyl-L-glutamyl 5-phosphate + NADPH + H(+)</text>
        <dbReference type="Rhea" id="RHEA:21588"/>
        <dbReference type="ChEBI" id="CHEBI:15378"/>
        <dbReference type="ChEBI" id="CHEBI:29123"/>
        <dbReference type="ChEBI" id="CHEBI:43474"/>
        <dbReference type="ChEBI" id="CHEBI:57783"/>
        <dbReference type="ChEBI" id="CHEBI:57936"/>
        <dbReference type="ChEBI" id="CHEBI:58349"/>
        <dbReference type="EC" id="1.2.1.38"/>
    </reaction>
</comment>
<dbReference type="InterPro" id="IPR023013">
    <property type="entry name" value="AGPR_AS"/>
</dbReference>
<accession>A0A8B4H8D7</accession>
<dbReference type="FunFam" id="3.30.360.10:FF:000014">
    <property type="entry name" value="N-acetyl-gamma-glutamyl-phosphate reductase"/>
    <property type="match status" value="1"/>
</dbReference>
<feature type="binding site" evidence="9">
    <location>
        <position position="506"/>
    </location>
    <ligand>
        <name>substrate</name>
    </ligand>
</feature>
<evidence type="ECO:0000256" key="8">
    <source>
        <dbReference type="HAMAP-Rule" id="MF_00150"/>
    </source>
</evidence>
<keyword evidence="5 8" id="KW-0521">NADP</keyword>
<comment type="similarity">
    <text evidence="8">Belongs to the NAGSA dehydrogenase family. Type 1 subfamily.</text>
</comment>
<dbReference type="SMART" id="SM00859">
    <property type="entry name" value="Semialdhyde_dh"/>
    <property type="match status" value="1"/>
</dbReference>
<keyword evidence="8" id="KW-0963">Cytoplasm</keyword>